<feature type="transmembrane region" description="Helical" evidence="8">
    <location>
        <begin position="155"/>
        <end position="177"/>
    </location>
</feature>
<evidence type="ECO:0000256" key="8">
    <source>
        <dbReference type="SAM" id="Phobius"/>
    </source>
</evidence>
<dbReference type="EMBL" id="CAJVCH010006768">
    <property type="protein sequence ID" value="CAG7659401.1"/>
    <property type="molecule type" value="Genomic_DNA"/>
</dbReference>
<evidence type="ECO:0000256" key="5">
    <source>
        <dbReference type="ARBA" id="ARBA00022824"/>
    </source>
</evidence>
<keyword evidence="3" id="KW-0337">GPI-anchor biosynthesis</keyword>
<comment type="subcellular location">
    <subcellularLocation>
        <location evidence="1">Endoplasmic reticulum membrane</location>
        <topology evidence="1">Multi-pass membrane protein</topology>
    </subcellularLocation>
</comment>
<feature type="transmembrane region" description="Helical" evidence="8">
    <location>
        <begin position="230"/>
        <end position="250"/>
    </location>
</feature>
<proteinExistence type="predicted"/>
<gene>
    <name evidence="9" type="ORF">AFUS01_LOCUS1221</name>
</gene>
<dbReference type="Proteomes" id="UP000708208">
    <property type="component" value="Unassembled WGS sequence"/>
</dbReference>
<keyword evidence="7 8" id="KW-0472">Membrane</keyword>
<keyword evidence="6 8" id="KW-1133">Transmembrane helix</keyword>
<keyword evidence="10" id="KW-1185">Reference proteome</keyword>
<feature type="transmembrane region" description="Helical" evidence="8">
    <location>
        <begin position="198"/>
        <end position="218"/>
    </location>
</feature>
<evidence type="ECO:0000313" key="9">
    <source>
        <dbReference type="EMBL" id="CAG7659401.1"/>
    </source>
</evidence>
<feature type="transmembrane region" description="Helical" evidence="8">
    <location>
        <begin position="44"/>
        <end position="63"/>
    </location>
</feature>
<accession>A0A8J2NJ61</accession>
<dbReference type="GO" id="GO:0005789">
    <property type="term" value="C:endoplasmic reticulum membrane"/>
    <property type="evidence" value="ECO:0007669"/>
    <property type="project" value="UniProtKB-SubCell"/>
</dbReference>
<name>A0A8J2NJ61_9HEXA</name>
<reference evidence="9" key="1">
    <citation type="submission" date="2021-06" db="EMBL/GenBank/DDBJ databases">
        <authorList>
            <person name="Hodson N. C."/>
            <person name="Mongue J. A."/>
            <person name="Jaron S. K."/>
        </authorList>
    </citation>
    <scope>NUCLEOTIDE SEQUENCE</scope>
</reference>
<keyword evidence="5" id="KW-0256">Endoplasmic reticulum</keyword>
<evidence type="ECO:0008006" key="11">
    <source>
        <dbReference type="Google" id="ProtNLM"/>
    </source>
</evidence>
<evidence type="ECO:0000256" key="4">
    <source>
        <dbReference type="ARBA" id="ARBA00022692"/>
    </source>
</evidence>
<keyword evidence="4 8" id="KW-0812">Transmembrane</keyword>
<dbReference type="InterPro" id="IPR009580">
    <property type="entry name" value="GPI_biosynthesis_protein_Pig-F"/>
</dbReference>
<feature type="transmembrane region" description="Helical" evidence="8">
    <location>
        <begin position="12"/>
        <end position="32"/>
    </location>
</feature>
<dbReference type="GO" id="GO:0006506">
    <property type="term" value="P:GPI anchor biosynthetic process"/>
    <property type="evidence" value="ECO:0007669"/>
    <property type="project" value="UniProtKB-UniPathway"/>
</dbReference>
<feature type="transmembrane region" description="Helical" evidence="8">
    <location>
        <begin position="125"/>
        <end position="143"/>
    </location>
</feature>
<sequence length="274" mass="31759">MQNLESKRDLLYSILNIASPPILVVSFVGSLKEIVNEQVIPQKLFLYVWLLELLKVLFVTYCYPLNYILEFHNYGYSGSKSSNLPFSRRDGSNPSGQGYNSQYPIWKNRLTTVCTKLTDVIKGSLNFMGGVFIGYITFVFFGAPLIEKWELTLEYSFLLVTWLYFPLTLVIHPSAVLQELLYISSWKYENATLSRTKWRFLFVVMGAWLGAIVIPLDWDRPWQKWPTPCLVSSFVAVMLIDCLYCAYLMWNVIMRRSDSVSKAFKSPAKRSKHF</sequence>
<dbReference type="OrthoDB" id="17366at2759"/>
<evidence type="ECO:0000256" key="7">
    <source>
        <dbReference type="ARBA" id="ARBA00023136"/>
    </source>
</evidence>
<evidence type="ECO:0000256" key="1">
    <source>
        <dbReference type="ARBA" id="ARBA00004477"/>
    </source>
</evidence>
<comment type="pathway">
    <text evidence="2">Glycolipid biosynthesis; glycosylphosphatidylinositol-anchor biosynthesis.</text>
</comment>
<organism evidence="9 10">
    <name type="scientific">Allacma fusca</name>
    <dbReference type="NCBI Taxonomy" id="39272"/>
    <lineage>
        <taxon>Eukaryota</taxon>
        <taxon>Metazoa</taxon>
        <taxon>Ecdysozoa</taxon>
        <taxon>Arthropoda</taxon>
        <taxon>Hexapoda</taxon>
        <taxon>Collembola</taxon>
        <taxon>Symphypleona</taxon>
        <taxon>Sminthuridae</taxon>
        <taxon>Allacma</taxon>
    </lineage>
</organism>
<evidence type="ECO:0000256" key="6">
    <source>
        <dbReference type="ARBA" id="ARBA00022989"/>
    </source>
</evidence>
<evidence type="ECO:0000313" key="10">
    <source>
        <dbReference type="Proteomes" id="UP000708208"/>
    </source>
</evidence>
<evidence type="ECO:0000256" key="3">
    <source>
        <dbReference type="ARBA" id="ARBA00022502"/>
    </source>
</evidence>
<dbReference type="UniPathway" id="UPA00196"/>
<dbReference type="Pfam" id="PF06699">
    <property type="entry name" value="PIG-F"/>
    <property type="match status" value="1"/>
</dbReference>
<dbReference type="AlphaFoldDB" id="A0A8J2NJ61"/>
<evidence type="ECO:0000256" key="2">
    <source>
        <dbReference type="ARBA" id="ARBA00004687"/>
    </source>
</evidence>
<protein>
    <recommendedName>
        <fullName evidence="11">Phosphatidylinositol-glycan biosynthesis class F protein</fullName>
    </recommendedName>
</protein>
<comment type="caution">
    <text evidence="9">The sequence shown here is derived from an EMBL/GenBank/DDBJ whole genome shotgun (WGS) entry which is preliminary data.</text>
</comment>